<reference evidence="2" key="1">
    <citation type="journal article" date="2020" name="Nat. Commun.">
        <title>Genome assembly of wild tea tree DASZ reveals pedigree and selection history of tea varieties.</title>
        <authorList>
            <person name="Zhang W."/>
            <person name="Zhang Y."/>
            <person name="Qiu H."/>
            <person name="Guo Y."/>
            <person name="Wan H."/>
            <person name="Zhang X."/>
            <person name="Scossa F."/>
            <person name="Alseekh S."/>
            <person name="Zhang Q."/>
            <person name="Wang P."/>
            <person name="Xu L."/>
            <person name="Schmidt M.H."/>
            <person name="Jia X."/>
            <person name="Li D."/>
            <person name="Zhu A."/>
            <person name="Guo F."/>
            <person name="Chen W."/>
            <person name="Ni D."/>
            <person name="Usadel B."/>
            <person name="Fernie A.R."/>
            <person name="Wen W."/>
        </authorList>
    </citation>
    <scope>NUCLEOTIDE SEQUENCE [LARGE SCALE GENOMIC DNA]</scope>
    <source>
        <strain evidence="2">cv. G240</strain>
    </source>
</reference>
<dbReference type="Proteomes" id="UP000593564">
    <property type="component" value="Unassembled WGS sequence"/>
</dbReference>
<protein>
    <submittedName>
        <fullName evidence="1">Uncharacterized protein</fullName>
    </submittedName>
</protein>
<comment type="caution">
    <text evidence="1">The sequence shown here is derived from an EMBL/GenBank/DDBJ whole genome shotgun (WGS) entry which is preliminary data.</text>
</comment>
<gene>
    <name evidence="1" type="ORF">HYC85_025703</name>
</gene>
<evidence type="ECO:0000313" key="1">
    <source>
        <dbReference type="EMBL" id="KAF5938197.1"/>
    </source>
</evidence>
<organism evidence="1 2">
    <name type="scientific">Camellia sinensis</name>
    <name type="common">Tea plant</name>
    <name type="synonym">Thea sinensis</name>
    <dbReference type="NCBI Taxonomy" id="4442"/>
    <lineage>
        <taxon>Eukaryota</taxon>
        <taxon>Viridiplantae</taxon>
        <taxon>Streptophyta</taxon>
        <taxon>Embryophyta</taxon>
        <taxon>Tracheophyta</taxon>
        <taxon>Spermatophyta</taxon>
        <taxon>Magnoliopsida</taxon>
        <taxon>eudicotyledons</taxon>
        <taxon>Gunneridae</taxon>
        <taxon>Pentapetalae</taxon>
        <taxon>asterids</taxon>
        <taxon>Ericales</taxon>
        <taxon>Theaceae</taxon>
        <taxon>Camellia</taxon>
    </lineage>
</organism>
<proteinExistence type="predicted"/>
<evidence type="ECO:0000313" key="2">
    <source>
        <dbReference type="Proteomes" id="UP000593564"/>
    </source>
</evidence>
<accession>A0A7J7GCC8</accession>
<dbReference type="AlphaFoldDB" id="A0A7J7GCC8"/>
<reference evidence="1 2" key="2">
    <citation type="submission" date="2020-07" db="EMBL/GenBank/DDBJ databases">
        <title>Genome assembly of wild tea tree DASZ reveals pedigree and selection history of tea varieties.</title>
        <authorList>
            <person name="Zhang W."/>
        </authorList>
    </citation>
    <scope>NUCLEOTIDE SEQUENCE [LARGE SCALE GENOMIC DNA]</scope>
    <source>
        <strain evidence="2">cv. G240</strain>
        <tissue evidence="1">Leaf</tissue>
    </source>
</reference>
<keyword evidence="2" id="KW-1185">Reference proteome</keyword>
<sequence length="120" mass="13658">MSDPAQAQASYLSEESKKTTVVAYAPAILEDYSVDSTIVLHGPKLANRRVKGMPDKCNHLLKLWPTTLKTLKKHVASLRSVMTYIQVTHHWSGKSVSRPREEEAMFWRSSDFRLVLSEKD</sequence>
<dbReference type="EMBL" id="JACBKZ010000012">
    <property type="protein sequence ID" value="KAF5938197.1"/>
    <property type="molecule type" value="Genomic_DNA"/>
</dbReference>
<name>A0A7J7GCC8_CAMSI</name>